<evidence type="ECO:0000313" key="3">
    <source>
        <dbReference type="Proteomes" id="UP000076925"/>
    </source>
</evidence>
<feature type="compositionally biased region" description="Polar residues" evidence="1">
    <location>
        <begin position="317"/>
        <end position="327"/>
    </location>
</feature>
<organism evidence="2 3">
    <name type="scientific">Scytonema hofmannii PCC 7110</name>
    <dbReference type="NCBI Taxonomy" id="128403"/>
    <lineage>
        <taxon>Bacteria</taxon>
        <taxon>Bacillati</taxon>
        <taxon>Cyanobacteriota</taxon>
        <taxon>Cyanophyceae</taxon>
        <taxon>Nostocales</taxon>
        <taxon>Scytonemataceae</taxon>
        <taxon>Scytonema</taxon>
    </lineage>
</organism>
<comment type="caution">
    <text evidence="2">The sequence shown here is derived from an EMBL/GenBank/DDBJ whole genome shotgun (WGS) entry which is preliminary data.</text>
</comment>
<dbReference type="EMBL" id="ANNX02000012">
    <property type="protein sequence ID" value="KYC43996.1"/>
    <property type="molecule type" value="Genomic_DNA"/>
</dbReference>
<evidence type="ECO:0008006" key="4">
    <source>
        <dbReference type="Google" id="ProtNLM"/>
    </source>
</evidence>
<feature type="region of interest" description="Disordered" evidence="1">
    <location>
        <begin position="316"/>
        <end position="337"/>
    </location>
</feature>
<accession>A0A139XH25</accession>
<dbReference type="AlphaFoldDB" id="A0A139XH25"/>
<sequence length="379" mass="42871">MKWWVKRQLLITKVLLLPLTTIAAIAMTTILTNALTKNSIHQSPMKFVQCQSEQSETFLSGKTDFWCESSDLMANVFYRRLSALDNELAPSGANGVNAQWESKQTQQWYIEAQRHGEELIIGGLIKNDSKAVEAGFRMFDWGFAKQASDGSFSGTGDPFHSTSMFVQAVSRTLLVIQQSPHSKQYADKVAHYTPLLHRAARWMISDNAWRRGINNNKPYTHRRYIVATALGLTGKLTGDQVLINYARKSIQDGLSLQREDGVNPEKGGHDSSYQMVGVVYAQRWLTYFPNDSLTPKVKAMIERSLDWEHTKIFPTGEISNKGNTRTGGQERGRSGKVKKVDHRSVYRGFAYLTCVTGNNKWEAIARQVAQYYYNLPKKS</sequence>
<evidence type="ECO:0000256" key="1">
    <source>
        <dbReference type="SAM" id="MobiDB-lite"/>
    </source>
</evidence>
<dbReference type="RefSeq" id="WP_017741284.1">
    <property type="nucleotide sequence ID" value="NZ_KQ976354.1"/>
</dbReference>
<gene>
    <name evidence="2" type="ORF">WA1_02295</name>
</gene>
<dbReference type="OrthoDB" id="572632at2"/>
<dbReference type="InterPro" id="IPR008929">
    <property type="entry name" value="Chondroitin_lyas"/>
</dbReference>
<reference evidence="2 3" key="1">
    <citation type="journal article" date="2013" name="Genome Biol. Evol.">
        <title>Genomes of Stigonematalean cyanobacteria (subsection V) and the evolution of oxygenic photosynthesis from prokaryotes to plastids.</title>
        <authorList>
            <person name="Dagan T."/>
            <person name="Roettger M."/>
            <person name="Stucken K."/>
            <person name="Landan G."/>
            <person name="Koch R."/>
            <person name="Major P."/>
            <person name="Gould S.B."/>
            <person name="Goremykin V.V."/>
            <person name="Rippka R."/>
            <person name="Tandeau de Marsac N."/>
            <person name="Gugger M."/>
            <person name="Lockhart P.J."/>
            <person name="Allen J.F."/>
            <person name="Brune I."/>
            <person name="Maus I."/>
            <person name="Puhler A."/>
            <person name="Martin W.F."/>
        </authorList>
    </citation>
    <scope>NUCLEOTIDE SEQUENCE [LARGE SCALE GENOMIC DNA]</scope>
    <source>
        <strain evidence="2 3">PCC 7110</strain>
    </source>
</reference>
<dbReference type="SUPFAM" id="SSF48230">
    <property type="entry name" value="Chondroitin AC/alginate lyase"/>
    <property type="match status" value="1"/>
</dbReference>
<keyword evidence="3" id="KW-1185">Reference proteome</keyword>
<dbReference type="STRING" id="128403.WA1_02295"/>
<dbReference type="Proteomes" id="UP000076925">
    <property type="component" value="Unassembled WGS sequence"/>
</dbReference>
<name>A0A139XH25_9CYAN</name>
<protein>
    <recommendedName>
        <fullName evidence="4">Squalene cyclase C-terminal domain-containing protein</fullName>
    </recommendedName>
</protein>
<evidence type="ECO:0000313" key="2">
    <source>
        <dbReference type="EMBL" id="KYC43996.1"/>
    </source>
</evidence>
<proteinExistence type="predicted"/>